<protein>
    <submittedName>
        <fullName evidence="2">Protein PhnA</fullName>
    </submittedName>
</protein>
<dbReference type="InterPro" id="IPR013991">
    <property type="entry name" value="PhnaA_N_proteobac"/>
</dbReference>
<dbReference type="EMBL" id="SGXA01000002">
    <property type="protein sequence ID" value="RZS70684.1"/>
    <property type="molecule type" value="Genomic_DNA"/>
</dbReference>
<sequence length="194" mass="21735">MKLLDLLEARSGKVCELCGSANGLKPYELPPSSDGTIDDTILACEKCRMQLEKKEELDSKHWAVLSTSMWSEVPAVQVVTWRMLNRLRNESWAAENIDMMYLSEEQLAWAKATGDHENDGSVDLHKDANGHTLQNGDSVVLVKSLDVKGSTINAKMGTVVRNIRLVPDNAEQIEGRVENQLIVILTKYVRRQNN</sequence>
<dbReference type="Proteomes" id="UP000293874">
    <property type="component" value="Unassembled WGS sequence"/>
</dbReference>
<dbReference type="Pfam" id="PF03831">
    <property type="entry name" value="YjdM"/>
    <property type="match status" value="1"/>
</dbReference>
<keyword evidence="3" id="KW-1185">Reference proteome</keyword>
<organism evidence="2 3">
    <name type="scientific">Pseudobacter ginsenosidimutans</name>
    <dbReference type="NCBI Taxonomy" id="661488"/>
    <lineage>
        <taxon>Bacteria</taxon>
        <taxon>Pseudomonadati</taxon>
        <taxon>Bacteroidota</taxon>
        <taxon>Chitinophagia</taxon>
        <taxon>Chitinophagales</taxon>
        <taxon>Chitinophagaceae</taxon>
        <taxon>Pseudobacter</taxon>
    </lineage>
</organism>
<evidence type="ECO:0000313" key="3">
    <source>
        <dbReference type="Proteomes" id="UP000293874"/>
    </source>
</evidence>
<dbReference type="SUPFAM" id="SSF82057">
    <property type="entry name" value="Prokaryotic SH3-related domain"/>
    <property type="match status" value="1"/>
</dbReference>
<dbReference type="PANTHER" id="PTHR30305:SF3">
    <property type="entry name" value="PROTEIN YJDM"/>
    <property type="match status" value="1"/>
</dbReference>
<comment type="caution">
    <text evidence="2">The sequence shown here is derived from an EMBL/GenBank/DDBJ whole genome shotgun (WGS) entry which is preliminary data.</text>
</comment>
<feature type="domain" description="PhnA protein N-terminal proteobacterial" evidence="1">
    <location>
        <begin position="6"/>
        <end position="52"/>
    </location>
</feature>
<dbReference type="InterPro" id="IPR013988">
    <property type="entry name" value="YjdM_C"/>
</dbReference>
<proteinExistence type="predicted"/>
<dbReference type="RefSeq" id="WP_130541143.1">
    <property type="nucleotide sequence ID" value="NZ_CP042431.1"/>
</dbReference>
<name>A0A4Q7MS02_9BACT</name>
<dbReference type="Gene3D" id="2.30.30.40">
    <property type="entry name" value="SH3 Domains"/>
    <property type="match status" value="1"/>
</dbReference>
<dbReference type="AlphaFoldDB" id="A0A4Q7MS02"/>
<evidence type="ECO:0000313" key="2">
    <source>
        <dbReference type="EMBL" id="RZS70684.1"/>
    </source>
</evidence>
<gene>
    <name evidence="2" type="ORF">EV199_2577</name>
</gene>
<evidence type="ECO:0000259" key="1">
    <source>
        <dbReference type="SMART" id="SM00782"/>
    </source>
</evidence>
<accession>A0A4Q7MS02</accession>
<reference evidence="2 3" key="1">
    <citation type="submission" date="2019-02" db="EMBL/GenBank/DDBJ databases">
        <title>Genomic Encyclopedia of Type Strains, Phase IV (KMG-IV): sequencing the most valuable type-strain genomes for metagenomic binning, comparative biology and taxonomic classification.</title>
        <authorList>
            <person name="Goeker M."/>
        </authorList>
    </citation>
    <scope>NUCLEOTIDE SEQUENCE [LARGE SCALE GENOMIC DNA]</scope>
    <source>
        <strain evidence="2 3">DSM 18116</strain>
    </source>
</reference>
<dbReference type="OrthoDB" id="9810131at2"/>
<dbReference type="PANTHER" id="PTHR30305">
    <property type="entry name" value="PROTEIN YJDM-RELATED"/>
    <property type="match status" value="1"/>
</dbReference>
<dbReference type="SMART" id="SM00782">
    <property type="entry name" value="PhnA_Zn_Ribbon"/>
    <property type="match status" value="1"/>
</dbReference>